<sequence>MPPKKGKKGGKKKGKKEPMDTSPLALQPYGCAPRDIIQTPLGVKATVLGVQKGDLWLQWPGDIKAPLPSRAKTKADMEAYGYIKQPPWLHIQRSIDERQTLLFQQRFYGGPGPKSAAMRLPMPKGYDTTPGLPEIAPAALPPRPKTAPR</sequence>
<gene>
    <name evidence="2" type="ORF">PCAR00345_LOCUS36046</name>
</gene>
<feature type="region of interest" description="Disordered" evidence="1">
    <location>
        <begin position="113"/>
        <end position="149"/>
    </location>
</feature>
<feature type="region of interest" description="Disordered" evidence="1">
    <location>
        <begin position="1"/>
        <end position="26"/>
    </location>
</feature>
<dbReference type="EMBL" id="HBIZ01056884">
    <property type="protein sequence ID" value="CAE0783343.1"/>
    <property type="molecule type" value="Transcribed_RNA"/>
</dbReference>
<feature type="compositionally biased region" description="Pro residues" evidence="1">
    <location>
        <begin position="139"/>
        <end position="149"/>
    </location>
</feature>
<reference evidence="2" key="1">
    <citation type="submission" date="2021-01" db="EMBL/GenBank/DDBJ databases">
        <authorList>
            <person name="Corre E."/>
            <person name="Pelletier E."/>
            <person name="Niang G."/>
            <person name="Scheremetjew M."/>
            <person name="Finn R."/>
            <person name="Kale V."/>
            <person name="Holt S."/>
            <person name="Cochrane G."/>
            <person name="Meng A."/>
            <person name="Brown T."/>
            <person name="Cohen L."/>
        </authorList>
    </citation>
    <scope>NUCLEOTIDE SEQUENCE</scope>
    <source>
        <strain evidence="2">CCMP645</strain>
    </source>
</reference>
<evidence type="ECO:0000313" key="2">
    <source>
        <dbReference type="EMBL" id="CAE0783343.1"/>
    </source>
</evidence>
<name>A0A7S4FAM5_CHRCT</name>
<accession>A0A7S4FAM5</accession>
<evidence type="ECO:0000256" key="1">
    <source>
        <dbReference type="SAM" id="MobiDB-lite"/>
    </source>
</evidence>
<dbReference type="AlphaFoldDB" id="A0A7S4FAM5"/>
<feature type="compositionally biased region" description="Basic residues" evidence="1">
    <location>
        <begin position="1"/>
        <end position="15"/>
    </location>
</feature>
<protein>
    <submittedName>
        <fullName evidence="2">Uncharacterized protein</fullName>
    </submittedName>
</protein>
<proteinExistence type="predicted"/>
<organism evidence="2">
    <name type="scientific">Chrysotila carterae</name>
    <name type="common">Marine alga</name>
    <name type="synonym">Syracosphaera carterae</name>
    <dbReference type="NCBI Taxonomy" id="13221"/>
    <lineage>
        <taxon>Eukaryota</taxon>
        <taxon>Haptista</taxon>
        <taxon>Haptophyta</taxon>
        <taxon>Prymnesiophyceae</taxon>
        <taxon>Isochrysidales</taxon>
        <taxon>Isochrysidaceae</taxon>
        <taxon>Chrysotila</taxon>
    </lineage>
</organism>